<dbReference type="PANTHER" id="PTHR47135">
    <property type="entry name" value="FIBRONECTIN TYPE III DOMAIN-CONTAINING PROTEIN 7"/>
    <property type="match status" value="1"/>
</dbReference>
<name>A0A3Q1JY40_ANATE</name>
<feature type="domain" description="Fibronectin type-III" evidence="1">
    <location>
        <begin position="22"/>
        <end position="109"/>
    </location>
</feature>
<dbReference type="AlphaFoldDB" id="A0A3Q1JY40"/>
<dbReference type="PANTHER" id="PTHR47135:SF1">
    <property type="entry name" value="FIBRONECTIN TYPE III DOMAIN-CONTAINING PROTEIN 7"/>
    <property type="match status" value="1"/>
</dbReference>
<dbReference type="InterPro" id="IPR003961">
    <property type="entry name" value="FN3_dom"/>
</dbReference>
<protein>
    <recommendedName>
        <fullName evidence="1">Fibronectin type-III domain-containing protein</fullName>
    </recommendedName>
</protein>
<evidence type="ECO:0000313" key="3">
    <source>
        <dbReference type="Proteomes" id="UP000265040"/>
    </source>
</evidence>
<dbReference type="InParanoid" id="A0A3Q1JY40"/>
<dbReference type="Ensembl" id="ENSATET00000021088.2">
    <property type="protein sequence ID" value="ENSATEP00000020731.2"/>
    <property type="gene ID" value="ENSATEG00000014423.2"/>
</dbReference>
<dbReference type="InterPro" id="IPR036116">
    <property type="entry name" value="FN3_sf"/>
</dbReference>
<reference evidence="2" key="1">
    <citation type="submission" date="2021-04" db="EMBL/GenBank/DDBJ databases">
        <authorList>
            <consortium name="Wellcome Sanger Institute Data Sharing"/>
        </authorList>
    </citation>
    <scope>NUCLEOTIDE SEQUENCE [LARGE SCALE GENOMIC DNA]</scope>
</reference>
<dbReference type="SUPFAM" id="SSF49265">
    <property type="entry name" value="Fibronectin type III"/>
    <property type="match status" value="4"/>
</dbReference>
<dbReference type="PROSITE" id="PS50853">
    <property type="entry name" value="FN3"/>
    <property type="match status" value="4"/>
</dbReference>
<feature type="domain" description="Fibronectin type-III" evidence="1">
    <location>
        <begin position="358"/>
        <end position="443"/>
    </location>
</feature>
<dbReference type="CDD" id="cd00063">
    <property type="entry name" value="FN3"/>
    <property type="match status" value="1"/>
</dbReference>
<reference evidence="2" key="3">
    <citation type="submission" date="2025-09" db="UniProtKB">
        <authorList>
            <consortium name="Ensembl"/>
        </authorList>
    </citation>
    <scope>IDENTIFICATION</scope>
</reference>
<dbReference type="GeneTree" id="ENSGT00390000004674"/>
<accession>A0A3Q1JY40</accession>
<reference evidence="2" key="2">
    <citation type="submission" date="2025-08" db="UniProtKB">
        <authorList>
            <consortium name="Ensembl"/>
        </authorList>
    </citation>
    <scope>IDENTIFICATION</scope>
</reference>
<keyword evidence="3" id="KW-1185">Reference proteome</keyword>
<proteinExistence type="predicted"/>
<dbReference type="Pfam" id="PF00041">
    <property type="entry name" value="fn3"/>
    <property type="match status" value="1"/>
</dbReference>
<dbReference type="Proteomes" id="UP000265040">
    <property type="component" value="Chromosome 17"/>
</dbReference>
<evidence type="ECO:0000259" key="1">
    <source>
        <dbReference type="PROSITE" id="PS50853"/>
    </source>
</evidence>
<dbReference type="InterPro" id="IPR013783">
    <property type="entry name" value="Ig-like_fold"/>
</dbReference>
<dbReference type="OrthoDB" id="9927686at2759"/>
<sequence length="718" mass="78451">FSCTNLPCFVIFRFVQLKMVNAPDIPVIVQAYSKNSDSITVEFTEVSGATSYILRAETDNFFSETPVSGSPGTVVQLQPYTDYQLSVMSVNSGGRSQPSETVSARTVVVAPMLNTTSPGNDSIVVSWLPVKNAVLYTLCIIQEGSSTRVKVNTTENTMTFYDLEAGATYCIKGTAWDPQGRTGDDLTVCQITRKHDTDEQVKERLSKPRFGAENYIAWTSNGRNCTSTDNSYCYITPLECGQNRSVSVTAYNTAGPIYNHISFSSLSLSDPCLPDKIWVEEPSPSNCLLKWDQVQLVEYYMAFIKRDDGTERSCNTTETTCQFFCACGYTYLVTVFPYNQAGSSPYANVQNYTTIPCCPDSVTIQMISTDTLEVMWSPVKGAEVYETTAAETRDTIHCNDTSPVCALSDLRCNTPYSVTVTPCSELRGCNRTCPSSTRETAPCPPEILDMTQANSSTYRVFITNPNTPNTNYNITAVGRYDAHICETRNSSCDLTQLSCGSAYEVTTVATTAAGRSLPGYSKLLETGPCCPTFVNVTQVTQALTNVTWSPGSGARSYVTSLSSSRGYAKCHTLDTHCLMGCITCSTNYSVTLEAISSTGHKSECSYHGFSSSPCCPTAIKIYRKANNSLRVYWRPLGPQISNYTVNLNGTGANYTCTAVDGNKYCDVQDDICGDVYTVVVAPEGPNGMKVNFCQPRTFSGGTYCKANSKTINYPDLLM</sequence>
<feature type="domain" description="Fibronectin type-III" evidence="1">
    <location>
        <begin position="444"/>
        <end position="529"/>
    </location>
</feature>
<dbReference type="SMART" id="SM00060">
    <property type="entry name" value="FN3"/>
    <property type="match status" value="6"/>
</dbReference>
<organism evidence="2 3">
    <name type="scientific">Anabas testudineus</name>
    <name type="common">Climbing perch</name>
    <name type="synonym">Anthias testudineus</name>
    <dbReference type="NCBI Taxonomy" id="64144"/>
    <lineage>
        <taxon>Eukaryota</taxon>
        <taxon>Metazoa</taxon>
        <taxon>Chordata</taxon>
        <taxon>Craniata</taxon>
        <taxon>Vertebrata</taxon>
        <taxon>Euteleostomi</taxon>
        <taxon>Actinopterygii</taxon>
        <taxon>Neopterygii</taxon>
        <taxon>Teleostei</taxon>
        <taxon>Neoteleostei</taxon>
        <taxon>Acanthomorphata</taxon>
        <taxon>Anabantaria</taxon>
        <taxon>Anabantiformes</taxon>
        <taxon>Anabantoidei</taxon>
        <taxon>Anabantidae</taxon>
        <taxon>Anabas</taxon>
    </lineage>
</organism>
<feature type="domain" description="Fibronectin type-III" evidence="1">
    <location>
        <begin position="110"/>
        <end position="196"/>
    </location>
</feature>
<dbReference type="Gene3D" id="2.60.40.10">
    <property type="entry name" value="Immunoglobulins"/>
    <property type="match status" value="4"/>
</dbReference>
<evidence type="ECO:0000313" key="2">
    <source>
        <dbReference type="Ensembl" id="ENSATEP00000020731.2"/>
    </source>
</evidence>